<dbReference type="Proteomes" id="UP001291623">
    <property type="component" value="Unassembled WGS sequence"/>
</dbReference>
<dbReference type="GO" id="GO:0061630">
    <property type="term" value="F:ubiquitin protein ligase activity"/>
    <property type="evidence" value="ECO:0007669"/>
    <property type="project" value="UniProtKB-EC"/>
</dbReference>
<proteinExistence type="predicted"/>
<evidence type="ECO:0000256" key="5">
    <source>
        <dbReference type="ARBA" id="ARBA00022771"/>
    </source>
</evidence>
<keyword evidence="3" id="KW-0808">Transferase</keyword>
<dbReference type="Pfam" id="PF13639">
    <property type="entry name" value="zf-RING_2"/>
    <property type="match status" value="1"/>
</dbReference>
<keyword evidence="6" id="KW-0833">Ubl conjugation pathway</keyword>
<dbReference type="SUPFAM" id="SSF57850">
    <property type="entry name" value="RING/U-box"/>
    <property type="match status" value="1"/>
</dbReference>
<evidence type="ECO:0000256" key="8">
    <source>
        <dbReference type="PROSITE-ProRule" id="PRU00175"/>
    </source>
</evidence>
<accession>A0AAE1QZI0</accession>
<dbReference type="GO" id="GO:0008270">
    <property type="term" value="F:zinc ion binding"/>
    <property type="evidence" value="ECO:0007669"/>
    <property type="project" value="UniProtKB-KW"/>
</dbReference>
<dbReference type="EC" id="2.3.2.27" evidence="2"/>
<evidence type="ECO:0000259" key="9">
    <source>
        <dbReference type="PROSITE" id="PS50089"/>
    </source>
</evidence>
<dbReference type="SMART" id="SM00184">
    <property type="entry name" value="RING"/>
    <property type="match status" value="1"/>
</dbReference>
<evidence type="ECO:0000256" key="3">
    <source>
        <dbReference type="ARBA" id="ARBA00022679"/>
    </source>
</evidence>
<evidence type="ECO:0000256" key="1">
    <source>
        <dbReference type="ARBA" id="ARBA00000900"/>
    </source>
</evidence>
<protein>
    <recommendedName>
        <fullName evidence="2">RING-type E3 ubiquitin transferase</fullName>
        <ecNumber evidence="2">2.3.2.27</ecNumber>
    </recommendedName>
</protein>
<evidence type="ECO:0000256" key="4">
    <source>
        <dbReference type="ARBA" id="ARBA00022723"/>
    </source>
</evidence>
<keyword evidence="7" id="KW-0862">Zinc</keyword>
<name>A0AAE1QZI0_9SOLA</name>
<gene>
    <name evidence="10" type="ORF">RND71_037907</name>
</gene>
<dbReference type="InterPro" id="IPR045191">
    <property type="entry name" value="MBR1/2-like"/>
</dbReference>
<keyword evidence="5 8" id="KW-0863">Zinc-finger</keyword>
<dbReference type="EMBL" id="JAVYJV010000021">
    <property type="protein sequence ID" value="KAK4342091.1"/>
    <property type="molecule type" value="Genomic_DNA"/>
</dbReference>
<dbReference type="GO" id="GO:0005634">
    <property type="term" value="C:nucleus"/>
    <property type="evidence" value="ECO:0007669"/>
    <property type="project" value="TreeGrafter"/>
</dbReference>
<dbReference type="PANTHER" id="PTHR22937:SF222">
    <property type="entry name" value="RING-TYPE E3 UBIQUITIN TRANSFERASE"/>
    <property type="match status" value="1"/>
</dbReference>
<keyword evidence="11" id="KW-1185">Reference proteome</keyword>
<keyword evidence="4" id="KW-0479">Metal-binding</keyword>
<dbReference type="Gene3D" id="3.30.40.10">
    <property type="entry name" value="Zinc/RING finger domain, C3HC4 (zinc finger)"/>
    <property type="match status" value="1"/>
</dbReference>
<evidence type="ECO:0000256" key="6">
    <source>
        <dbReference type="ARBA" id="ARBA00022786"/>
    </source>
</evidence>
<sequence>MVQRSMSYSNHIIDVGANHRSAEYIHPEHCVLYGSFTGFPHPNVHTIVPAAGNIGNFYLHQHLPDHQDGTLIYGMSPSYGVQQGHPSTNVDAAFATSSNHYNPYVAAPCASMDFPVPVNQGVHDWLPFSGTHGIIGNSADNFGGAGGCVDARNMGVQGYQVTSSNGGLTSFLHPPILQGPPHHHHLPPNMQCTGGHTMSFSPQMTASSHTNNPFQGFIEGGSRYIGPLPPTGFRLYRPHRREFMLGTNTRHRDLPNMRFLPQDVKFVPFDQLSSRSLCRSSGMAMQDVVDQHRDMRLDIDRMSYEELLALEEQIGSVTTGLSEEAIVTKLKTRIFLSSETPCARESVACQDHKTDFCVVCQIDYDDQEKIGILECGHEYHEECVKKWLVMKNTCPICKSTALSTEKKDL</sequence>
<evidence type="ECO:0000256" key="7">
    <source>
        <dbReference type="ARBA" id="ARBA00022833"/>
    </source>
</evidence>
<feature type="domain" description="RING-type" evidence="9">
    <location>
        <begin position="357"/>
        <end position="398"/>
    </location>
</feature>
<evidence type="ECO:0000313" key="10">
    <source>
        <dbReference type="EMBL" id="KAK4342091.1"/>
    </source>
</evidence>
<dbReference type="InterPro" id="IPR001841">
    <property type="entry name" value="Znf_RING"/>
</dbReference>
<comment type="catalytic activity">
    <reaction evidence="1">
        <text>S-ubiquitinyl-[E2 ubiquitin-conjugating enzyme]-L-cysteine + [acceptor protein]-L-lysine = [E2 ubiquitin-conjugating enzyme]-L-cysteine + N(6)-ubiquitinyl-[acceptor protein]-L-lysine.</text>
        <dbReference type="EC" id="2.3.2.27"/>
    </reaction>
</comment>
<dbReference type="PANTHER" id="PTHR22937">
    <property type="entry name" value="E3 UBIQUITIN-PROTEIN LIGASE RNF165"/>
    <property type="match status" value="1"/>
</dbReference>
<comment type="caution">
    <text evidence="10">The sequence shown here is derived from an EMBL/GenBank/DDBJ whole genome shotgun (WGS) entry which is preliminary data.</text>
</comment>
<dbReference type="InterPro" id="IPR013083">
    <property type="entry name" value="Znf_RING/FYVE/PHD"/>
</dbReference>
<dbReference type="AlphaFoldDB" id="A0AAE1QZI0"/>
<evidence type="ECO:0000313" key="11">
    <source>
        <dbReference type="Proteomes" id="UP001291623"/>
    </source>
</evidence>
<organism evidence="10 11">
    <name type="scientific">Anisodus tanguticus</name>
    <dbReference type="NCBI Taxonomy" id="243964"/>
    <lineage>
        <taxon>Eukaryota</taxon>
        <taxon>Viridiplantae</taxon>
        <taxon>Streptophyta</taxon>
        <taxon>Embryophyta</taxon>
        <taxon>Tracheophyta</taxon>
        <taxon>Spermatophyta</taxon>
        <taxon>Magnoliopsida</taxon>
        <taxon>eudicotyledons</taxon>
        <taxon>Gunneridae</taxon>
        <taxon>Pentapetalae</taxon>
        <taxon>asterids</taxon>
        <taxon>lamiids</taxon>
        <taxon>Solanales</taxon>
        <taxon>Solanaceae</taxon>
        <taxon>Solanoideae</taxon>
        <taxon>Hyoscyameae</taxon>
        <taxon>Anisodus</taxon>
    </lineage>
</organism>
<evidence type="ECO:0000256" key="2">
    <source>
        <dbReference type="ARBA" id="ARBA00012483"/>
    </source>
</evidence>
<reference evidence="10" key="1">
    <citation type="submission" date="2023-12" db="EMBL/GenBank/DDBJ databases">
        <title>Genome assembly of Anisodus tanguticus.</title>
        <authorList>
            <person name="Wang Y.-J."/>
        </authorList>
    </citation>
    <scope>NUCLEOTIDE SEQUENCE</scope>
    <source>
        <strain evidence="10">KB-2021</strain>
        <tissue evidence="10">Leaf</tissue>
    </source>
</reference>
<dbReference type="PROSITE" id="PS50089">
    <property type="entry name" value="ZF_RING_2"/>
    <property type="match status" value="1"/>
</dbReference>